<evidence type="ECO:0000256" key="1">
    <source>
        <dbReference type="SAM" id="MobiDB-lite"/>
    </source>
</evidence>
<dbReference type="Proteomes" id="UP000799753">
    <property type="component" value="Unassembled WGS sequence"/>
</dbReference>
<dbReference type="AlphaFoldDB" id="A0A6A6SC45"/>
<sequence length="205" mass="22602">MAQPTPQTENTDAEPPTQSQTPTHTAHPSQSQVQPTILPSASTTTANPKPFLASIRTLSFSTLPRRPRASSSDSQHLCRPPTPYRTHTSSPRDLSPEHERADPIAAAGASTRERLSPMRKKTRSPSPYPERRASEEDEDDDESKDENTKDEVDDKEEADDGVGNKGEETDSNPDMNVWKCMYCGEGLVRTGLRPSGFQCVKCRVP</sequence>
<feature type="compositionally biased region" description="Acidic residues" evidence="1">
    <location>
        <begin position="135"/>
        <end position="144"/>
    </location>
</feature>
<feature type="region of interest" description="Disordered" evidence="1">
    <location>
        <begin position="1"/>
        <end position="177"/>
    </location>
</feature>
<accession>A0A6A6SC45</accession>
<gene>
    <name evidence="2" type="ORF">P280DRAFT_514737</name>
</gene>
<proteinExistence type="predicted"/>
<dbReference type="EMBL" id="MU006779">
    <property type="protein sequence ID" value="KAF2643734.1"/>
    <property type="molecule type" value="Genomic_DNA"/>
</dbReference>
<reference evidence="2" key="1">
    <citation type="journal article" date="2020" name="Stud. Mycol.">
        <title>101 Dothideomycetes genomes: a test case for predicting lifestyles and emergence of pathogens.</title>
        <authorList>
            <person name="Haridas S."/>
            <person name="Albert R."/>
            <person name="Binder M."/>
            <person name="Bloem J."/>
            <person name="Labutti K."/>
            <person name="Salamov A."/>
            <person name="Andreopoulos B."/>
            <person name="Baker S."/>
            <person name="Barry K."/>
            <person name="Bills G."/>
            <person name="Bluhm B."/>
            <person name="Cannon C."/>
            <person name="Castanera R."/>
            <person name="Culley D."/>
            <person name="Daum C."/>
            <person name="Ezra D."/>
            <person name="Gonzalez J."/>
            <person name="Henrissat B."/>
            <person name="Kuo A."/>
            <person name="Liang C."/>
            <person name="Lipzen A."/>
            <person name="Lutzoni F."/>
            <person name="Magnuson J."/>
            <person name="Mondo S."/>
            <person name="Nolan M."/>
            <person name="Ohm R."/>
            <person name="Pangilinan J."/>
            <person name="Park H.-J."/>
            <person name="Ramirez L."/>
            <person name="Alfaro M."/>
            <person name="Sun H."/>
            <person name="Tritt A."/>
            <person name="Yoshinaga Y."/>
            <person name="Zwiers L.-H."/>
            <person name="Turgeon B."/>
            <person name="Goodwin S."/>
            <person name="Spatafora J."/>
            <person name="Crous P."/>
            <person name="Grigoriev I."/>
        </authorList>
    </citation>
    <scope>NUCLEOTIDE SEQUENCE</scope>
    <source>
        <strain evidence="2">CBS 473.64</strain>
    </source>
</reference>
<keyword evidence="3" id="KW-1185">Reference proteome</keyword>
<organism evidence="2 3">
    <name type="scientific">Massarina eburnea CBS 473.64</name>
    <dbReference type="NCBI Taxonomy" id="1395130"/>
    <lineage>
        <taxon>Eukaryota</taxon>
        <taxon>Fungi</taxon>
        <taxon>Dikarya</taxon>
        <taxon>Ascomycota</taxon>
        <taxon>Pezizomycotina</taxon>
        <taxon>Dothideomycetes</taxon>
        <taxon>Pleosporomycetidae</taxon>
        <taxon>Pleosporales</taxon>
        <taxon>Massarineae</taxon>
        <taxon>Massarinaceae</taxon>
        <taxon>Massarina</taxon>
    </lineage>
</organism>
<name>A0A6A6SC45_9PLEO</name>
<feature type="compositionally biased region" description="Polar residues" evidence="1">
    <location>
        <begin position="1"/>
        <end position="47"/>
    </location>
</feature>
<protein>
    <submittedName>
        <fullName evidence="2">Uncharacterized protein</fullName>
    </submittedName>
</protein>
<evidence type="ECO:0000313" key="3">
    <source>
        <dbReference type="Proteomes" id="UP000799753"/>
    </source>
</evidence>
<evidence type="ECO:0000313" key="2">
    <source>
        <dbReference type="EMBL" id="KAF2643734.1"/>
    </source>
</evidence>